<keyword evidence="3" id="KW-0597">Phosphoprotein</keyword>
<dbReference type="InterPro" id="IPR011712">
    <property type="entry name" value="Sig_transdc_His_kin_sub3_dim/P"/>
</dbReference>
<dbReference type="InterPro" id="IPR003594">
    <property type="entry name" value="HATPase_dom"/>
</dbReference>
<evidence type="ECO:0000256" key="2">
    <source>
        <dbReference type="ARBA" id="ARBA00012438"/>
    </source>
</evidence>
<reference evidence="12 13" key="1">
    <citation type="submission" date="2016-10" db="EMBL/GenBank/DDBJ databases">
        <authorList>
            <person name="de Groot N.N."/>
        </authorList>
    </citation>
    <scope>NUCLEOTIDE SEQUENCE [LARGE SCALE GENOMIC DNA]</scope>
    <source>
        <strain evidence="12 13">DSM 15695</strain>
    </source>
</reference>
<evidence type="ECO:0000256" key="5">
    <source>
        <dbReference type="ARBA" id="ARBA00022741"/>
    </source>
</evidence>
<keyword evidence="5" id="KW-0547">Nucleotide-binding</keyword>
<comment type="catalytic activity">
    <reaction evidence="1">
        <text>ATP + protein L-histidine = ADP + protein N-phospho-L-histidine.</text>
        <dbReference type="EC" id="2.7.13.3"/>
    </reaction>
</comment>
<dbReference type="STRING" id="89093.SAMN04488558_1103"/>
<evidence type="ECO:0000313" key="12">
    <source>
        <dbReference type="EMBL" id="SEQ40573.1"/>
    </source>
</evidence>
<dbReference type="CDD" id="cd16917">
    <property type="entry name" value="HATPase_UhpB-NarQ-NarX-like"/>
    <property type="match status" value="1"/>
</dbReference>
<evidence type="ECO:0000259" key="11">
    <source>
        <dbReference type="Pfam" id="PF07730"/>
    </source>
</evidence>
<feature type="domain" description="Signal transduction histidine kinase subgroup 3 dimerisation and phosphoacceptor" evidence="11">
    <location>
        <begin position="185"/>
        <end position="244"/>
    </location>
</feature>
<dbReference type="Proteomes" id="UP000198833">
    <property type="component" value="Unassembled WGS sequence"/>
</dbReference>
<dbReference type="OrthoDB" id="9797605at2"/>
<keyword evidence="9" id="KW-0472">Membrane</keyword>
<dbReference type="PANTHER" id="PTHR24421">
    <property type="entry name" value="NITRATE/NITRITE SENSOR PROTEIN NARX-RELATED"/>
    <property type="match status" value="1"/>
</dbReference>
<sequence length="382" mass="44122">MKSTKFIAYPCAYLLILALIYLYEGTFIPIVDLAWALILQASYFWLKDSPLLDQLASLGTFIKKRPLLLTLILFLALSLYLPYVYLFVACLFLDVDSRANNFPYALLLVFLGGLWHYPFVLALSISLLSFLFALISLQTALINEEERRAFEQINRLRWLNRQLKGRQDQLLRLQDDIESQTIISERRRITKEIHDLLGHQLSASIIQLGALEMIIHDPLITDKIQHINQTLQTSMANVRSIIHAQHAQSIDLDRELQQLIADYPEYHIHYHYQVDSPLDSQVSHHLLAISRECLTNIRKHAQASRIQLFIRELNQQVTYLITDNGQGNPAKQTNPPGIGLINIEERVDQMGGQLYINQQAGFRVFISIPLRKEFETYEDSPR</sequence>
<feature type="domain" description="Histidine kinase/HSP90-like ATPase" evidence="10">
    <location>
        <begin position="284"/>
        <end position="371"/>
    </location>
</feature>
<dbReference type="InterPro" id="IPR036890">
    <property type="entry name" value="HATPase_C_sf"/>
</dbReference>
<keyword evidence="6 12" id="KW-0418">Kinase</keyword>
<keyword evidence="7" id="KW-0067">ATP-binding</keyword>
<dbReference type="RefSeq" id="WP_092572469.1">
    <property type="nucleotide sequence ID" value="NZ_CALUDV010000021.1"/>
</dbReference>
<feature type="transmembrane region" description="Helical" evidence="9">
    <location>
        <begin position="115"/>
        <end position="137"/>
    </location>
</feature>
<gene>
    <name evidence="12" type="ORF">SAMN04488558_1103</name>
</gene>
<evidence type="ECO:0000256" key="3">
    <source>
        <dbReference type="ARBA" id="ARBA00022553"/>
    </source>
</evidence>
<dbReference type="Gene3D" id="3.30.565.10">
    <property type="entry name" value="Histidine kinase-like ATPase, C-terminal domain"/>
    <property type="match status" value="1"/>
</dbReference>
<dbReference type="GO" id="GO:0016020">
    <property type="term" value="C:membrane"/>
    <property type="evidence" value="ECO:0007669"/>
    <property type="project" value="InterPro"/>
</dbReference>
<evidence type="ECO:0000313" key="13">
    <source>
        <dbReference type="Proteomes" id="UP000198833"/>
    </source>
</evidence>
<dbReference type="AlphaFoldDB" id="A0A1H9FSV8"/>
<dbReference type="GO" id="GO:0000155">
    <property type="term" value="F:phosphorelay sensor kinase activity"/>
    <property type="evidence" value="ECO:0007669"/>
    <property type="project" value="InterPro"/>
</dbReference>
<evidence type="ECO:0000256" key="1">
    <source>
        <dbReference type="ARBA" id="ARBA00000085"/>
    </source>
</evidence>
<keyword evidence="9" id="KW-0812">Transmembrane</keyword>
<name>A0A1H9FSV8_9LACT</name>
<organism evidence="12 13">
    <name type="scientific">Ignavigranum ruoffiae</name>
    <dbReference type="NCBI Taxonomy" id="89093"/>
    <lineage>
        <taxon>Bacteria</taxon>
        <taxon>Bacillati</taxon>
        <taxon>Bacillota</taxon>
        <taxon>Bacilli</taxon>
        <taxon>Lactobacillales</taxon>
        <taxon>Aerococcaceae</taxon>
        <taxon>Ignavigranum</taxon>
    </lineage>
</organism>
<keyword evidence="9" id="KW-1133">Transmembrane helix</keyword>
<feature type="transmembrane region" description="Helical" evidence="9">
    <location>
        <begin position="67"/>
        <end position="95"/>
    </location>
</feature>
<dbReference type="GO" id="GO:0005524">
    <property type="term" value="F:ATP binding"/>
    <property type="evidence" value="ECO:0007669"/>
    <property type="project" value="UniProtKB-KW"/>
</dbReference>
<accession>A0A1H9FSV8</accession>
<dbReference type="Gene3D" id="1.20.5.1930">
    <property type="match status" value="1"/>
</dbReference>
<evidence type="ECO:0000256" key="4">
    <source>
        <dbReference type="ARBA" id="ARBA00022679"/>
    </source>
</evidence>
<evidence type="ECO:0000256" key="9">
    <source>
        <dbReference type="SAM" id="Phobius"/>
    </source>
</evidence>
<dbReference type="InterPro" id="IPR050482">
    <property type="entry name" value="Sensor_HK_TwoCompSys"/>
</dbReference>
<dbReference type="SUPFAM" id="SSF55874">
    <property type="entry name" value="ATPase domain of HSP90 chaperone/DNA topoisomerase II/histidine kinase"/>
    <property type="match status" value="1"/>
</dbReference>
<dbReference type="Pfam" id="PF02518">
    <property type="entry name" value="HATPase_c"/>
    <property type="match status" value="1"/>
</dbReference>
<dbReference type="GO" id="GO:0046983">
    <property type="term" value="F:protein dimerization activity"/>
    <property type="evidence" value="ECO:0007669"/>
    <property type="project" value="InterPro"/>
</dbReference>
<keyword evidence="8" id="KW-0902">Two-component regulatory system</keyword>
<dbReference type="Pfam" id="PF07730">
    <property type="entry name" value="HisKA_3"/>
    <property type="match status" value="1"/>
</dbReference>
<keyword evidence="13" id="KW-1185">Reference proteome</keyword>
<dbReference type="EC" id="2.7.13.3" evidence="2"/>
<dbReference type="EMBL" id="FOEN01000010">
    <property type="protein sequence ID" value="SEQ40573.1"/>
    <property type="molecule type" value="Genomic_DNA"/>
</dbReference>
<dbReference type="PANTHER" id="PTHR24421:SF10">
    <property type="entry name" value="NITRATE_NITRITE SENSOR PROTEIN NARQ"/>
    <property type="match status" value="1"/>
</dbReference>
<evidence type="ECO:0000259" key="10">
    <source>
        <dbReference type="Pfam" id="PF02518"/>
    </source>
</evidence>
<protein>
    <recommendedName>
        <fullName evidence="2">histidine kinase</fullName>
        <ecNumber evidence="2">2.7.13.3</ecNumber>
    </recommendedName>
</protein>
<evidence type="ECO:0000256" key="7">
    <source>
        <dbReference type="ARBA" id="ARBA00022840"/>
    </source>
</evidence>
<evidence type="ECO:0000256" key="6">
    <source>
        <dbReference type="ARBA" id="ARBA00022777"/>
    </source>
</evidence>
<evidence type="ECO:0000256" key="8">
    <source>
        <dbReference type="ARBA" id="ARBA00023012"/>
    </source>
</evidence>
<proteinExistence type="predicted"/>
<keyword evidence="4" id="KW-0808">Transferase</keyword>